<dbReference type="InterPro" id="IPR009061">
    <property type="entry name" value="DNA-bd_dom_put_sf"/>
</dbReference>
<keyword evidence="4" id="KW-0804">Transcription</keyword>
<gene>
    <name evidence="6" type="ORF">MPPM_5018</name>
</gene>
<dbReference type="AlphaFoldDB" id="A0A160PLN0"/>
<dbReference type="OrthoDB" id="9802944at2"/>
<dbReference type="Gene3D" id="1.10.1660.10">
    <property type="match status" value="1"/>
</dbReference>
<dbReference type="PANTHER" id="PTHR30204">
    <property type="entry name" value="REDOX-CYCLING DRUG-SENSING TRANSCRIPTIONAL ACTIVATOR SOXR"/>
    <property type="match status" value="1"/>
</dbReference>
<organism evidence="6 7">
    <name type="scientific">Methylorubrum populi</name>
    <dbReference type="NCBI Taxonomy" id="223967"/>
    <lineage>
        <taxon>Bacteria</taxon>
        <taxon>Pseudomonadati</taxon>
        <taxon>Pseudomonadota</taxon>
        <taxon>Alphaproteobacteria</taxon>
        <taxon>Hyphomicrobiales</taxon>
        <taxon>Methylobacteriaceae</taxon>
        <taxon>Methylorubrum</taxon>
    </lineage>
</organism>
<dbReference type="CDD" id="cd00592">
    <property type="entry name" value="HTH_MerR-like"/>
    <property type="match status" value="1"/>
</dbReference>
<sequence length="133" mass="15138">MLISEFARATGLTTDTVRFYIRHGLLEPNKTSKGGRNPYSVFTKEHLRLVEDIRVGQMLGLSIKQMVALKKEQDSCGLPPERGREVGVALLRDLERKAEHFQKLAAWLKASIEWEDKGQTGPRPEMPPIQKIR</sequence>
<feature type="domain" description="HTH merR-type" evidence="5">
    <location>
        <begin position="1"/>
        <end position="72"/>
    </location>
</feature>
<dbReference type="GO" id="GO:0003677">
    <property type="term" value="F:DNA binding"/>
    <property type="evidence" value="ECO:0007669"/>
    <property type="project" value="UniProtKB-KW"/>
</dbReference>
<dbReference type="PANTHER" id="PTHR30204:SF69">
    <property type="entry name" value="MERR-FAMILY TRANSCRIPTIONAL REGULATOR"/>
    <property type="match status" value="1"/>
</dbReference>
<accession>A0A160PLN0</accession>
<keyword evidence="3" id="KW-0238">DNA-binding</keyword>
<dbReference type="GO" id="GO:0003700">
    <property type="term" value="F:DNA-binding transcription factor activity"/>
    <property type="evidence" value="ECO:0007669"/>
    <property type="project" value="InterPro"/>
</dbReference>
<evidence type="ECO:0000259" key="5">
    <source>
        <dbReference type="PROSITE" id="PS50937"/>
    </source>
</evidence>
<dbReference type="PROSITE" id="PS50937">
    <property type="entry name" value="HTH_MERR_2"/>
    <property type="match status" value="1"/>
</dbReference>
<evidence type="ECO:0000256" key="4">
    <source>
        <dbReference type="ARBA" id="ARBA00023163"/>
    </source>
</evidence>
<evidence type="ECO:0000313" key="6">
    <source>
        <dbReference type="EMBL" id="BAU93623.1"/>
    </source>
</evidence>
<dbReference type="InterPro" id="IPR047057">
    <property type="entry name" value="MerR_fam"/>
</dbReference>
<dbReference type="SMART" id="SM00422">
    <property type="entry name" value="HTH_MERR"/>
    <property type="match status" value="1"/>
</dbReference>
<evidence type="ECO:0000313" key="7">
    <source>
        <dbReference type="Proteomes" id="UP000218288"/>
    </source>
</evidence>
<dbReference type="InterPro" id="IPR000551">
    <property type="entry name" value="MerR-type_HTH_dom"/>
</dbReference>
<evidence type="ECO:0000256" key="3">
    <source>
        <dbReference type="ARBA" id="ARBA00023125"/>
    </source>
</evidence>
<keyword evidence="2" id="KW-0805">Transcription regulation</keyword>
<dbReference type="EMBL" id="AP014809">
    <property type="protein sequence ID" value="BAU93623.1"/>
    <property type="molecule type" value="Genomic_DNA"/>
</dbReference>
<dbReference type="Proteomes" id="UP000218288">
    <property type="component" value="Chromosome"/>
</dbReference>
<evidence type="ECO:0000256" key="1">
    <source>
        <dbReference type="ARBA" id="ARBA00022491"/>
    </source>
</evidence>
<proteinExistence type="predicted"/>
<dbReference type="Pfam" id="PF13411">
    <property type="entry name" value="MerR_1"/>
    <property type="match status" value="1"/>
</dbReference>
<reference evidence="6 7" key="1">
    <citation type="journal article" date="2016" name="Genome Announc.">
        <title>Complete Genome Sequence of Methylobacterium populi P-1M, Isolated from Pink-Pigmented Household Biofilm.</title>
        <authorList>
            <person name="Morohoshi T."/>
            <person name="Ikeda T."/>
        </authorList>
    </citation>
    <scope>NUCLEOTIDE SEQUENCE [LARGE SCALE GENOMIC DNA]</scope>
    <source>
        <strain evidence="6 7">P-1M</strain>
    </source>
</reference>
<dbReference type="RefSeq" id="WP_157914285.1">
    <property type="nucleotide sequence ID" value="NZ_AP014809.1"/>
</dbReference>
<name>A0A160PLN0_9HYPH</name>
<dbReference type="SUPFAM" id="SSF46955">
    <property type="entry name" value="Putative DNA-binding domain"/>
    <property type="match status" value="1"/>
</dbReference>
<keyword evidence="1" id="KW-0678">Repressor</keyword>
<protein>
    <submittedName>
        <fullName evidence="6">Transcriptional regulator, MerR family</fullName>
    </submittedName>
</protein>
<evidence type="ECO:0000256" key="2">
    <source>
        <dbReference type="ARBA" id="ARBA00023015"/>
    </source>
</evidence>